<gene>
    <name evidence="1" type="ORF">SAMN04490178_12745</name>
</gene>
<dbReference type="Proteomes" id="UP000198847">
    <property type="component" value="Unassembled WGS sequence"/>
</dbReference>
<sequence>MTDQEDVREALALLLENYWVLRQEQPDQYNLIRRCEPKLRNYFFEKCGWRLLQNPQFYKLEKIPAQPQSWMGINAFQQPRDYALFCCFMAFLEEKDVEEQFLLSDLCESLLALYPHEAELVSRLNWENYEHRRALVRVLAFAEAASLIYLVDGDGEQFAMRQEGEALYEVTLLARYFLRSYPKDLQQYDSRQALQAAEFFDEEAATGMGRRVRIYRQLLLAAACNAADARPEDFIYLRKRDEGTGFTSLSLYSIYYTLSYSRHPS</sequence>
<reference evidence="1 2" key="1">
    <citation type="submission" date="2016-10" db="EMBL/GenBank/DDBJ databases">
        <authorList>
            <person name="de Groot N.N."/>
        </authorList>
    </citation>
    <scope>NUCLEOTIDE SEQUENCE [LARGE SCALE GENOMIC DNA]</scope>
    <source>
        <strain evidence="1 2">DSM 13305</strain>
    </source>
</reference>
<dbReference type="EMBL" id="FODY01000027">
    <property type="protein sequence ID" value="SEP42072.1"/>
    <property type="molecule type" value="Genomic_DNA"/>
</dbReference>
<dbReference type="OrthoDB" id="1654131at2"/>
<dbReference type="InterPro" id="IPR013494">
    <property type="entry name" value="CHP02678"/>
</dbReference>
<dbReference type="AlphaFoldDB" id="A0A1H8XQT4"/>
<dbReference type="NCBIfam" id="TIGR02678">
    <property type="entry name" value="TIGR02678 family protein"/>
    <property type="match status" value="1"/>
</dbReference>
<dbReference type="STRING" id="112903.SAMN04490178_12745"/>
<keyword evidence="2" id="KW-1185">Reference proteome</keyword>
<evidence type="ECO:0000313" key="1">
    <source>
        <dbReference type="EMBL" id="SEP42072.1"/>
    </source>
</evidence>
<name>A0A1H8XQT4_9FIRM</name>
<accession>A0A1H8XQT4</accession>
<organism evidence="1 2">
    <name type="scientific">Propionispora vibrioides</name>
    <dbReference type="NCBI Taxonomy" id="112903"/>
    <lineage>
        <taxon>Bacteria</taxon>
        <taxon>Bacillati</taxon>
        <taxon>Bacillota</taxon>
        <taxon>Negativicutes</taxon>
        <taxon>Selenomonadales</taxon>
        <taxon>Sporomusaceae</taxon>
        <taxon>Propionispora</taxon>
    </lineage>
</organism>
<evidence type="ECO:0000313" key="2">
    <source>
        <dbReference type="Proteomes" id="UP000198847"/>
    </source>
</evidence>
<dbReference type="RefSeq" id="WP_091750667.1">
    <property type="nucleotide sequence ID" value="NZ_FODY01000027.1"/>
</dbReference>
<protein>
    <submittedName>
        <fullName evidence="1">TIGR02678 family protein</fullName>
    </submittedName>
</protein>
<proteinExistence type="predicted"/>
<dbReference type="Pfam" id="PF09661">
    <property type="entry name" value="DUF2398"/>
    <property type="match status" value="1"/>
</dbReference>